<name>A0ABW4WYM1_9BACT</name>
<evidence type="ECO:0008006" key="3">
    <source>
        <dbReference type="Google" id="ProtNLM"/>
    </source>
</evidence>
<dbReference type="Gene3D" id="3.30.460.10">
    <property type="entry name" value="Beta Polymerase, domain 2"/>
    <property type="match status" value="1"/>
</dbReference>
<evidence type="ECO:0000313" key="1">
    <source>
        <dbReference type="EMBL" id="MFD2066970.1"/>
    </source>
</evidence>
<reference evidence="2" key="1">
    <citation type="journal article" date="2019" name="Int. J. Syst. Evol. Microbiol.">
        <title>The Global Catalogue of Microorganisms (GCM) 10K type strain sequencing project: providing services to taxonomists for standard genome sequencing and annotation.</title>
        <authorList>
            <consortium name="The Broad Institute Genomics Platform"/>
            <consortium name="The Broad Institute Genome Sequencing Center for Infectious Disease"/>
            <person name="Wu L."/>
            <person name="Ma J."/>
        </authorList>
    </citation>
    <scope>NUCLEOTIDE SEQUENCE [LARGE SCALE GENOMIC DNA]</scope>
    <source>
        <strain evidence="2">JCM 16545</strain>
    </source>
</reference>
<dbReference type="RefSeq" id="WP_229962935.1">
    <property type="nucleotide sequence ID" value="NZ_JAJJWI010000039.1"/>
</dbReference>
<evidence type="ECO:0000313" key="2">
    <source>
        <dbReference type="Proteomes" id="UP001597369"/>
    </source>
</evidence>
<dbReference type="EMBL" id="JBHUHV010000026">
    <property type="protein sequence ID" value="MFD2066970.1"/>
    <property type="molecule type" value="Genomic_DNA"/>
</dbReference>
<proteinExistence type="predicted"/>
<gene>
    <name evidence="1" type="ORF">ACFSKU_08750</name>
</gene>
<dbReference type="Proteomes" id="UP001597369">
    <property type="component" value="Unassembled WGS sequence"/>
</dbReference>
<dbReference type="Pfam" id="PF18144">
    <property type="entry name" value="SMODS"/>
    <property type="match status" value="1"/>
</dbReference>
<organism evidence="1 2">
    <name type="scientific">Pontibacter silvestris</name>
    <dbReference type="NCBI Taxonomy" id="2305183"/>
    <lineage>
        <taxon>Bacteria</taxon>
        <taxon>Pseudomonadati</taxon>
        <taxon>Bacteroidota</taxon>
        <taxon>Cytophagia</taxon>
        <taxon>Cytophagales</taxon>
        <taxon>Hymenobacteraceae</taxon>
        <taxon>Pontibacter</taxon>
    </lineage>
</organism>
<accession>A0ABW4WYM1</accession>
<comment type="caution">
    <text evidence="1">The sequence shown here is derived from an EMBL/GenBank/DDBJ whole genome shotgun (WGS) entry which is preliminary data.</text>
</comment>
<sequence>MSTTSYFNTFLSNIRLTKSQLEDLITGHTTLRDRLANDADLSKIIVSTFLQGSYKRATAIKPKNGKRADVDIIVVTNLDQNKTTPQQAIDLFLPFVEKHYKGKYRIQGRSIGIELSYVDLDIVVTSAPSEAEQALLRSESVLTTLALEDMGSNWKLVRNWTEPAKQQYWTSLMLESFRAEAEWKSASLYIPDQEAGCWVETNPLEQIRWTRDKNKNTNSHYINVVKALKWWRVVNLTDLKHPKGYPLEHMIGDCCPDYITSVAEGVVKSLEAIVSKYAWYREHETTPVLPDRGVASHDVWKRISKEDFVAFYDYVKDAAITARKAFDAELLSDQLKEWRNLFGSEFPVMSEEEARSERLAHKAKLLESGAATIGSSINIIRSTAGVSVPRERNHYDPTNL</sequence>
<keyword evidence="2" id="KW-1185">Reference proteome</keyword>
<protein>
    <recommendedName>
        <fullName evidence="3">Nucleotidyltransferase</fullName>
    </recommendedName>
</protein>
<dbReference type="InterPro" id="IPR043519">
    <property type="entry name" value="NT_sf"/>
</dbReference>
<dbReference type="SUPFAM" id="SSF81301">
    <property type="entry name" value="Nucleotidyltransferase"/>
    <property type="match status" value="1"/>
</dbReference>